<feature type="compositionally biased region" description="Basic residues" evidence="5">
    <location>
        <begin position="450"/>
        <end position="462"/>
    </location>
</feature>
<dbReference type="Proteomes" id="UP000247498">
    <property type="component" value="Unassembled WGS sequence"/>
</dbReference>
<dbReference type="InterPro" id="IPR027417">
    <property type="entry name" value="P-loop_NTPase"/>
</dbReference>
<dbReference type="AlphaFoldDB" id="A0A2V0PKN8"/>
<proteinExistence type="predicted"/>
<evidence type="ECO:0000256" key="5">
    <source>
        <dbReference type="SAM" id="MobiDB-lite"/>
    </source>
</evidence>
<keyword evidence="1" id="KW-0547">Nucleotide-binding</keyword>
<dbReference type="Pfam" id="PF01926">
    <property type="entry name" value="MMR_HSR1"/>
    <property type="match status" value="1"/>
</dbReference>
<feature type="region of interest" description="Disordered" evidence="5">
    <location>
        <begin position="418"/>
        <end position="507"/>
    </location>
</feature>
<feature type="region of interest" description="Disordered" evidence="5">
    <location>
        <begin position="1"/>
        <end position="175"/>
    </location>
</feature>
<dbReference type="GO" id="GO:0005525">
    <property type="term" value="F:GTP binding"/>
    <property type="evidence" value="ECO:0007669"/>
    <property type="project" value="UniProtKB-KW"/>
</dbReference>
<feature type="compositionally biased region" description="Gly residues" evidence="5">
    <location>
        <begin position="421"/>
        <end position="433"/>
    </location>
</feature>
<dbReference type="EMBL" id="BDRX01000215">
    <property type="protein sequence ID" value="GBG00365.1"/>
    <property type="molecule type" value="Genomic_DNA"/>
</dbReference>
<dbReference type="GO" id="GO:0003924">
    <property type="term" value="F:GTPase activity"/>
    <property type="evidence" value="ECO:0007669"/>
    <property type="project" value="InterPro"/>
</dbReference>
<dbReference type="Gene3D" id="3.40.50.300">
    <property type="entry name" value="P-loop containing nucleotide triphosphate hydrolases"/>
    <property type="match status" value="2"/>
</dbReference>
<evidence type="ECO:0000256" key="4">
    <source>
        <dbReference type="ARBA" id="ARBA00039902"/>
    </source>
</evidence>
<dbReference type="InterPro" id="IPR043358">
    <property type="entry name" value="GNL1-like"/>
</dbReference>
<reference evidence="7 8" key="1">
    <citation type="journal article" date="2018" name="Sci. Rep.">
        <title>Raphidocelis subcapitata (=Pseudokirchneriella subcapitata) provides an insight into genome evolution and environmental adaptations in the Sphaeropleales.</title>
        <authorList>
            <person name="Suzuki S."/>
            <person name="Yamaguchi H."/>
            <person name="Nakajima N."/>
            <person name="Kawachi M."/>
        </authorList>
    </citation>
    <scope>NUCLEOTIDE SEQUENCE [LARGE SCALE GENOMIC DNA]</scope>
    <source>
        <strain evidence="7 8">NIES-35</strain>
    </source>
</reference>
<feature type="compositionally biased region" description="Low complexity" evidence="5">
    <location>
        <begin position="119"/>
        <end position="130"/>
    </location>
</feature>
<feature type="compositionally biased region" description="Gly residues" evidence="5">
    <location>
        <begin position="1"/>
        <end position="11"/>
    </location>
</feature>
<feature type="compositionally biased region" description="Low complexity" evidence="5">
    <location>
        <begin position="77"/>
        <end position="86"/>
    </location>
</feature>
<feature type="compositionally biased region" description="Acidic residues" evidence="5">
    <location>
        <begin position="471"/>
        <end position="505"/>
    </location>
</feature>
<feature type="domain" description="G" evidence="6">
    <location>
        <begin position="554"/>
        <end position="611"/>
    </location>
</feature>
<feature type="compositionally biased region" description="Low complexity" evidence="5">
    <location>
        <begin position="97"/>
        <end position="109"/>
    </location>
</feature>
<keyword evidence="8" id="KW-1185">Reference proteome</keyword>
<dbReference type="STRING" id="307507.A0A2V0PKN8"/>
<name>A0A2V0PKN8_9CHLO</name>
<dbReference type="InterPro" id="IPR006073">
    <property type="entry name" value="GTP-bd"/>
</dbReference>
<organism evidence="7 8">
    <name type="scientific">Raphidocelis subcapitata</name>
    <dbReference type="NCBI Taxonomy" id="307507"/>
    <lineage>
        <taxon>Eukaryota</taxon>
        <taxon>Viridiplantae</taxon>
        <taxon>Chlorophyta</taxon>
        <taxon>core chlorophytes</taxon>
        <taxon>Chlorophyceae</taxon>
        <taxon>CS clade</taxon>
        <taxon>Sphaeropleales</taxon>
        <taxon>Selenastraceae</taxon>
        <taxon>Raphidocelis</taxon>
    </lineage>
</organism>
<comment type="function">
    <text evidence="3">Possible regulatory or functional link with the histocompatibility cluster.</text>
</comment>
<evidence type="ECO:0000313" key="7">
    <source>
        <dbReference type="EMBL" id="GBG00365.1"/>
    </source>
</evidence>
<evidence type="ECO:0000256" key="1">
    <source>
        <dbReference type="ARBA" id="ARBA00022741"/>
    </source>
</evidence>
<dbReference type="OrthoDB" id="391988at2759"/>
<dbReference type="InParanoid" id="A0A2V0PKN8"/>
<comment type="caution">
    <text evidence="7">The sequence shown here is derived from an EMBL/GenBank/DDBJ whole genome shotgun (WGS) entry which is preliminary data.</text>
</comment>
<evidence type="ECO:0000313" key="8">
    <source>
        <dbReference type="Proteomes" id="UP000247498"/>
    </source>
</evidence>
<accession>A0A2V0PKN8</accession>
<evidence type="ECO:0000256" key="3">
    <source>
        <dbReference type="ARBA" id="ARBA00037770"/>
    </source>
</evidence>
<feature type="compositionally biased region" description="Low complexity" evidence="5">
    <location>
        <begin position="138"/>
        <end position="157"/>
    </location>
</feature>
<keyword evidence="2" id="KW-0342">GTP-binding</keyword>
<sequence>MAPKRGGGGGRGRGRGRRGGAGAGGAAAAGDGAPSWRRPAGGLSAASKKEYLQWKRRQKAERAEEEAAEEGAERAALEGGSVPAGPSRGGGAHEGRGSAAEGSGSSSGDDGSGSGDDSGSGDASDASDASGSGGSGAERGAAAPASAQQRARAADAAAAREHAADARNTPPSAADMEAPLQYRPLEAVGAASPGDGRDGGRAAPAARMVRLSEAEVNQTEEGASLGMPTRPAWQGVVRSAEQLNQLEEAEFEAWRDGLERRFGARGAGRLSFYETRLEFWRQLWRTLEMSDAVVIIVDARNPLLHFPEALYRHAGRALGRPLLLLLNKSDLVPPAASAAWAAWFEGRYPGLRALPVSAAPGSAAATQRAVLGALLELRIERGGQQARIGDVVGLSLDELISESLRRNTHAKRRIIGAARAGTGGAAPGDGGSEGEGEWSIKGTKAARKDAQRRKRRARRGGHGRGGAGADGDGDDASGGESDEGGEGSEQEAEEEGEEEEEEEEERLLREGVEALTLEGRLASLTDASLTRASGAGSGAAAALAAAAAAAPVCCGLVGEPNVGKSSTLNALLGSHRVAVSSHPGRTKHYQTHYLARRLSAAFLLCDCPGLVFPRLDVSLPMQVLFGSFPIAHCRDPYSVVRYMAERIWPRLQDSLRLAPRGAQSEAGRAHPEAGRSGEGAGAGEWTPLALCEALCERHNWRSRRGGRLDVYRAANWLLRGALAGRDGLVLAFLPPAAGGGCSGAASAAHE</sequence>
<gene>
    <name evidence="7" type="ORF">Rsub_13124</name>
</gene>
<dbReference type="SUPFAM" id="SSF52540">
    <property type="entry name" value="P-loop containing nucleoside triphosphate hydrolases"/>
    <property type="match status" value="1"/>
</dbReference>
<evidence type="ECO:0000259" key="6">
    <source>
        <dbReference type="Pfam" id="PF01926"/>
    </source>
</evidence>
<evidence type="ECO:0000256" key="2">
    <source>
        <dbReference type="ARBA" id="ARBA00023134"/>
    </source>
</evidence>
<dbReference type="PANTHER" id="PTHR45709">
    <property type="entry name" value="LARGE SUBUNIT GTPASE 1 HOMOLOG-RELATED"/>
    <property type="match status" value="1"/>
</dbReference>
<protein>
    <recommendedName>
        <fullName evidence="4">Guanine nucleotide-binding protein-like 1</fullName>
    </recommendedName>
</protein>
<dbReference type="PANTHER" id="PTHR45709:SF3">
    <property type="entry name" value="GUANINE NUCLEOTIDE-BINDING PROTEIN-LIKE 1"/>
    <property type="match status" value="1"/>
</dbReference>
<feature type="region of interest" description="Disordered" evidence="5">
    <location>
        <begin position="659"/>
        <end position="681"/>
    </location>
</feature>